<dbReference type="STRING" id="6198.A0A074ZP77"/>
<keyword evidence="6" id="KW-0931">ER-Golgi transport</keyword>
<evidence type="ECO:0000256" key="7">
    <source>
        <dbReference type="ARBA" id="ARBA00023034"/>
    </source>
</evidence>
<dbReference type="Pfam" id="PF12742">
    <property type="entry name" value="Gryzun-like"/>
    <property type="match status" value="1"/>
</dbReference>
<evidence type="ECO:0000259" key="9">
    <source>
        <dbReference type="Pfam" id="PF11817"/>
    </source>
</evidence>
<feature type="region of interest" description="Disordered" evidence="8">
    <location>
        <begin position="1037"/>
        <end position="1090"/>
    </location>
</feature>
<dbReference type="Pfam" id="PF11817">
    <property type="entry name" value="Foie-gras_1"/>
    <property type="match status" value="1"/>
</dbReference>
<dbReference type="RefSeq" id="XP_009168596.1">
    <property type="nucleotide sequence ID" value="XM_009170332.1"/>
</dbReference>
<evidence type="ECO:0000256" key="8">
    <source>
        <dbReference type="SAM" id="MobiDB-lite"/>
    </source>
</evidence>
<organism evidence="11 12">
    <name type="scientific">Opisthorchis viverrini</name>
    <name type="common">Southeast Asian liver fluke</name>
    <dbReference type="NCBI Taxonomy" id="6198"/>
    <lineage>
        <taxon>Eukaryota</taxon>
        <taxon>Metazoa</taxon>
        <taxon>Spiralia</taxon>
        <taxon>Lophotrochozoa</taxon>
        <taxon>Platyhelminthes</taxon>
        <taxon>Trematoda</taxon>
        <taxon>Digenea</taxon>
        <taxon>Opisthorchiida</taxon>
        <taxon>Opisthorchiata</taxon>
        <taxon>Opisthorchiidae</taxon>
        <taxon>Opisthorchis</taxon>
    </lineage>
</organism>
<proteinExistence type="inferred from homology"/>
<evidence type="ECO:0000256" key="4">
    <source>
        <dbReference type="ARBA" id="ARBA00021520"/>
    </source>
</evidence>
<feature type="region of interest" description="Disordered" evidence="8">
    <location>
        <begin position="903"/>
        <end position="936"/>
    </location>
</feature>
<dbReference type="KEGG" id="ovi:T265_05341"/>
<dbReference type="GO" id="GO:0005794">
    <property type="term" value="C:Golgi apparatus"/>
    <property type="evidence" value="ECO:0007669"/>
    <property type="project" value="UniProtKB-SubCell"/>
</dbReference>
<evidence type="ECO:0000256" key="2">
    <source>
        <dbReference type="ARBA" id="ARBA00004222"/>
    </source>
</evidence>
<keyword evidence="5" id="KW-0813">Transport</keyword>
<evidence type="ECO:0000313" key="12">
    <source>
        <dbReference type="Proteomes" id="UP000054324"/>
    </source>
</evidence>
<gene>
    <name evidence="11" type="ORF">T265_05341</name>
</gene>
<reference evidence="11 12" key="1">
    <citation type="submission" date="2013-11" db="EMBL/GenBank/DDBJ databases">
        <title>Opisthorchis viverrini - life in the bile duct.</title>
        <authorList>
            <person name="Young N.D."/>
            <person name="Nagarajan N."/>
            <person name="Lin S.J."/>
            <person name="Korhonen P.K."/>
            <person name="Jex A.R."/>
            <person name="Hall R.S."/>
            <person name="Safavi-Hemami H."/>
            <person name="Kaewkong W."/>
            <person name="Bertrand D."/>
            <person name="Gao S."/>
            <person name="Seet Q."/>
            <person name="Wongkham S."/>
            <person name="Teh B.T."/>
            <person name="Wongkham C."/>
            <person name="Intapan P.M."/>
            <person name="Maleewong W."/>
            <person name="Yang X."/>
            <person name="Hu M."/>
            <person name="Wang Z."/>
            <person name="Hofmann A."/>
            <person name="Sternberg P.W."/>
            <person name="Tan P."/>
            <person name="Wang J."/>
            <person name="Gasser R.B."/>
        </authorList>
    </citation>
    <scope>NUCLEOTIDE SEQUENCE [LARGE SCALE GENOMIC DNA]</scope>
</reference>
<dbReference type="EMBL" id="KL596718">
    <property type="protein sequence ID" value="KER27617.1"/>
    <property type="molecule type" value="Genomic_DNA"/>
</dbReference>
<accession>A0A074ZP77</accession>
<dbReference type="GO" id="GO:0016192">
    <property type="term" value="P:vesicle-mediated transport"/>
    <property type="evidence" value="ECO:0007669"/>
    <property type="project" value="UniProtKB-KW"/>
</dbReference>
<dbReference type="OrthoDB" id="6278596at2759"/>
<comment type="subcellular location">
    <subcellularLocation>
        <location evidence="2">Golgi apparatus</location>
        <location evidence="2">cis-Golgi network</location>
    </subcellularLocation>
</comment>
<dbReference type="InterPro" id="IPR021773">
    <property type="entry name" value="TPC11"/>
</dbReference>
<evidence type="ECO:0000256" key="6">
    <source>
        <dbReference type="ARBA" id="ARBA00022892"/>
    </source>
</evidence>
<evidence type="ECO:0000256" key="5">
    <source>
        <dbReference type="ARBA" id="ARBA00022448"/>
    </source>
</evidence>
<feature type="domain" description="Trafficking protein particle complex subunit 11 C-terminal" evidence="10">
    <location>
        <begin position="1445"/>
        <end position="1496"/>
    </location>
</feature>
<evidence type="ECO:0000259" key="10">
    <source>
        <dbReference type="Pfam" id="PF12742"/>
    </source>
</evidence>
<comment type="function">
    <text evidence="1">Involved in endoplasmic reticulum to Golgi apparatus trafficking at a very early stage.</text>
</comment>
<feature type="compositionally biased region" description="Polar residues" evidence="8">
    <location>
        <begin position="1081"/>
        <end position="1090"/>
    </location>
</feature>
<feature type="domain" description="Trafficking protein particle complex subunit 11" evidence="9">
    <location>
        <begin position="329"/>
        <end position="677"/>
    </location>
</feature>
<feature type="compositionally biased region" description="Basic and acidic residues" evidence="8">
    <location>
        <begin position="1048"/>
        <end position="1062"/>
    </location>
</feature>
<dbReference type="CTD" id="20319523"/>
<dbReference type="GeneID" id="20319523"/>
<dbReference type="InterPro" id="IPR025876">
    <property type="entry name" value="TRAPPC11_C"/>
</dbReference>
<dbReference type="Proteomes" id="UP000054324">
    <property type="component" value="Unassembled WGS sequence"/>
</dbReference>
<evidence type="ECO:0000256" key="1">
    <source>
        <dbReference type="ARBA" id="ARBA00001995"/>
    </source>
</evidence>
<evidence type="ECO:0000313" key="11">
    <source>
        <dbReference type="EMBL" id="KER27617.1"/>
    </source>
</evidence>
<evidence type="ECO:0000256" key="3">
    <source>
        <dbReference type="ARBA" id="ARBA00007051"/>
    </source>
</evidence>
<dbReference type="PANTHER" id="PTHR14374:SF0">
    <property type="entry name" value="TRAFFICKING PROTEIN PARTICLE COMPLEX SUBUNIT 11"/>
    <property type="match status" value="1"/>
</dbReference>
<name>A0A074ZP77_OPIVI</name>
<comment type="similarity">
    <text evidence="3">Belongs to the TRAPPC11 family.</text>
</comment>
<dbReference type="PANTHER" id="PTHR14374">
    <property type="entry name" value="FOIE GRAS"/>
    <property type="match status" value="1"/>
</dbReference>
<protein>
    <recommendedName>
        <fullName evidence="4">Trafficking protein particle complex subunit 11</fullName>
    </recommendedName>
</protein>
<keyword evidence="7" id="KW-0333">Golgi apparatus</keyword>
<sequence length="1554" mass="175273">MPNSEWRRQRGGQPLTWQRSMKEITKRLGAVVPTRFLGWGPRDPHYAWLETLQDMAANQVSGGWVMQHIENLPRELCCKPEPFVVLSGLDIENSSVHRSIWRAFTANRSRDRDPFKFRCRPINHMFPKPKLKPAGAYDWFLPKGILKTGWMRKHLEEIPAMVAVFFDLDWDDRNWDERSVECAQRVDTVRSKLAGRDIKLVVILIQKRAPLPLGEDLNAMERAQTLCTKCDLPGKNLFVLSHTNLLYGCITRLESEFRDMAANYYHQRAKRVKAHKDGLNKASHQLLFVRYEFKIAFFGELKQDQALALKHYQQAYTHLLEQRMIDIHLLEVKTVAAFINYKICRLAFQTNASEAISQFRRHIEFFSGLVGMPQLAFEHEAWMSRQFEILGDLFQEAIQLSLTALMTQHPGLYYQEAARHAIARRQLCQTLCTAAANAPETVPDPEPNVASGLSVPESLDLTISEEATDMYSIPSTSTSPQTDRSKSKRMTVTDAMDFVRAQSPLRFTRRVSGSASVSPNVRSMSAVSPSYPDGVPISATEKVDGLEFYGQRPWRQGVQSIEPPNMAKEQEGIRLLQKAELGVVHSELIIPLLEQTHLQYKRYKAERMKLYPSFLMGAEYFQKGNYAKALSCYLSIVDEYRREKWWHICTDILQHILKCSYMTGLIETFLSTALELIGPETLLAVSDKQSLQLAVFQLLQGMPPDPIFFMPELTQIPEETTALWTRHLRQLLSATVTDQPELAVVSAPPATDQTTVVNEPRVEIDVCRLAVCVECKVAFARPQNTLDQPIQLAVFFRSHAPFAFNVRRVQVDFVHFAKPDGLRSDKCKQWQSSESWNIPFQLERTDVAKVLLFSLDAHNLGQRLRVDTVRVELGRPSTDTDQLDQTKEVYLSLIWQLSNSTEDSLEPSVEPSVKSPTRKGTPASKSHTPSSTFGLWNEAKLPSAPERQYQHQPVTVICPKTGVPIEIPAFPPAWDLLGNNMQTEIRERESKLEVNLVHTSPALTQEIYAVQCHVHNTESIEATHVTLSVSLTRQPAIHSSEDTSVGDSVHRELRPRGLKEPDQISINDPTPLESHKRSGANIGTSTTQLSDLAPNEHTTCTLFLRCANAGPRSLRCQLNYRTSLLIPSVPHCLLTLSPSLDQDVACSIRLQATDDQSSSDSKADRFESQCAKVAMTEINVSNPFRSTPQLSDLTPNEHTTCPLFLRCANAGPRSLRCQLNYRTSLLIPSVPHCLLTLSPSLDQDVACSVRLQATDDQSSSDSKADRFESQCAKVAMTEINVSNPFRLTWQTLSILQAPISDLIVGEDFILQLHLTNSSPWDLEVLSTRFKLSDTVVFSDGNQDVQIKDLCVQAECRVTECQILTVSRLDQENGVVNLGQYEVSWRRKSTTENSNSALVLTTSFDLFSCTVLELPVRVRADIPTIGTVLTPLPVFFVLENQTIYPQEVLIQLEPSPSFMFSGQHKLRLRVLPGSPQFLRYLFLPLFTGYLVIPRLRITLTRVDGSGPGDEQTLKLHMEERMLRQIPTHVFVVPSETTSAPQAAPNLLGDQPVPVT</sequence>
<feature type="compositionally biased region" description="Polar residues" evidence="8">
    <location>
        <begin position="923"/>
        <end position="934"/>
    </location>
</feature>
<keyword evidence="12" id="KW-1185">Reference proteome</keyword>